<dbReference type="Proteomes" id="UP001597387">
    <property type="component" value="Unassembled WGS sequence"/>
</dbReference>
<gene>
    <name evidence="2" type="ORF">ACFSJU_12695</name>
</gene>
<dbReference type="RefSeq" id="WP_255901178.1">
    <property type="nucleotide sequence ID" value="NZ_JAFMZO010000002.1"/>
</dbReference>
<proteinExistence type="predicted"/>
<dbReference type="EMBL" id="JBHUHZ010000002">
    <property type="protein sequence ID" value="MFD2163256.1"/>
    <property type="molecule type" value="Genomic_DNA"/>
</dbReference>
<feature type="signal peptide" evidence="1">
    <location>
        <begin position="1"/>
        <end position="19"/>
    </location>
</feature>
<feature type="chain" id="PRO_5045300639" evidence="1">
    <location>
        <begin position="20"/>
        <end position="122"/>
    </location>
</feature>
<organism evidence="2 3">
    <name type="scientific">Paradesertivirga mongoliensis</name>
    <dbReference type="NCBI Taxonomy" id="2100740"/>
    <lineage>
        <taxon>Bacteria</taxon>
        <taxon>Pseudomonadati</taxon>
        <taxon>Bacteroidota</taxon>
        <taxon>Sphingobacteriia</taxon>
        <taxon>Sphingobacteriales</taxon>
        <taxon>Sphingobacteriaceae</taxon>
        <taxon>Paradesertivirga</taxon>
    </lineage>
</organism>
<evidence type="ECO:0000313" key="2">
    <source>
        <dbReference type="EMBL" id="MFD2163256.1"/>
    </source>
</evidence>
<keyword evidence="1" id="KW-0732">Signal</keyword>
<reference evidence="3" key="1">
    <citation type="journal article" date="2019" name="Int. J. Syst. Evol. Microbiol.">
        <title>The Global Catalogue of Microorganisms (GCM) 10K type strain sequencing project: providing services to taxonomists for standard genome sequencing and annotation.</title>
        <authorList>
            <consortium name="The Broad Institute Genomics Platform"/>
            <consortium name="The Broad Institute Genome Sequencing Center for Infectious Disease"/>
            <person name="Wu L."/>
            <person name="Ma J."/>
        </authorList>
    </citation>
    <scope>NUCLEOTIDE SEQUENCE [LARGE SCALE GENOMIC DNA]</scope>
    <source>
        <strain evidence="3">KCTC 42217</strain>
    </source>
</reference>
<evidence type="ECO:0000256" key="1">
    <source>
        <dbReference type="SAM" id="SignalP"/>
    </source>
</evidence>
<sequence>MKKIFFLLLLSGLSITSFAQYGRLEPLRQGDSTHLVLRTPQETLEKLAASPDKEIRKTGSQIETVERQLELWRSIYLTGRMPSRDLSYFVKILQSLAKKGIGVNYYTREAMIYSTSPPGGAY</sequence>
<accession>A0ABW4ZN44</accession>
<comment type="caution">
    <text evidence="2">The sequence shown here is derived from an EMBL/GenBank/DDBJ whole genome shotgun (WGS) entry which is preliminary data.</text>
</comment>
<name>A0ABW4ZN44_9SPHI</name>
<evidence type="ECO:0000313" key="3">
    <source>
        <dbReference type="Proteomes" id="UP001597387"/>
    </source>
</evidence>
<protein>
    <submittedName>
        <fullName evidence="2">Uncharacterized protein</fullName>
    </submittedName>
</protein>
<keyword evidence="3" id="KW-1185">Reference proteome</keyword>